<dbReference type="AlphaFoldDB" id="A0A1Y0VKA9"/>
<geneLocation type="plasmid" evidence="3">
    <name>ppc892-1</name>
</geneLocation>
<evidence type="ECO:0000313" key="2">
    <source>
        <dbReference type="EMBL" id="ARW18661.1"/>
    </source>
</evidence>
<reference evidence="2 3" key="1">
    <citation type="submission" date="2017-05" db="EMBL/GenBank/DDBJ databases">
        <title>Genome sequence of Pediococcus pentosaceus strain SRCM100892.</title>
        <authorList>
            <person name="Cho S.H."/>
        </authorList>
    </citation>
    <scope>NUCLEOTIDE SEQUENCE [LARGE SCALE GENOMIC DNA]</scope>
    <source>
        <strain evidence="2 3">SRCM100892</strain>
        <plasmid evidence="3">Plasmid ppc892-1</plasmid>
    </source>
</reference>
<name>A0A1Y0VKA9_PEDPE</name>
<keyword evidence="1" id="KW-0472">Membrane</keyword>
<evidence type="ECO:0000313" key="3">
    <source>
        <dbReference type="Proteomes" id="UP000196118"/>
    </source>
</evidence>
<keyword evidence="1" id="KW-0812">Transmembrane</keyword>
<dbReference type="EMBL" id="CP021471">
    <property type="protein sequence ID" value="ARW18661.1"/>
    <property type="molecule type" value="Genomic_DNA"/>
</dbReference>
<evidence type="ECO:0000256" key="1">
    <source>
        <dbReference type="SAM" id="Phobius"/>
    </source>
</evidence>
<keyword evidence="1" id="KW-1133">Transmembrane helix</keyword>
<sequence>MLIVSTVLFWGLEVGSWADWFGAIGTILAVIVAVLAPYYVNRPKVKTSQGSDYYTPSITLRNLRVKALNVGRVPIKITDLGFNIGNTGQHFGVQENISEYLQQNDDVEGNINAADMIISLTGKFPNKKMFVLVPYARSSQGKYYKGKPLKYSRKQMDKDLDEISALVAQ</sequence>
<accession>A0A1Y0VKA9</accession>
<feature type="transmembrane region" description="Helical" evidence="1">
    <location>
        <begin position="20"/>
        <end position="40"/>
    </location>
</feature>
<gene>
    <name evidence="2" type="ORF">S100892_00055</name>
</gene>
<dbReference type="Proteomes" id="UP000196118">
    <property type="component" value="Plasmid pPC892-1"/>
</dbReference>
<proteinExistence type="predicted"/>
<keyword evidence="2" id="KW-0614">Plasmid</keyword>
<protein>
    <submittedName>
        <fullName evidence="2">Uncharacterized protein</fullName>
    </submittedName>
</protein>
<organism evidence="2 3">
    <name type="scientific">Pediococcus pentosaceus</name>
    <dbReference type="NCBI Taxonomy" id="1255"/>
    <lineage>
        <taxon>Bacteria</taxon>
        <taxon>Bacillati</taxon>
        <taxon>Bacillota</taxon>
        <taxon>Bacilli</taxon>
        <taxon>Lactobacillales</taxon>
        <taxon>Lactobacillaceae</taxon>
        <taxon>Pediococcus</taxon>
    </lineage>
</organism>